<dbReference type="EMBL" id="PKPP01002406">
    <property type="protein sequence ID" value="PWA75465.1"/>
    <property type="molecule type" value="Genomic_DNA"/>
</dbReference>
<gene>
    <name evidence="1" type="ORF">CTI12_AA243120</name>
</gene>
<dbReference type="OrthoDB" id="10264738at2759"/>
<dbReference type="Gene3D" id="3.40.50.300">
    <property type="entry name" value="P-loop containing nucleotide triphosphate hydrolases"/>
    <property type="match status" value="1"/>
</dbReference>
<dbReference type="InterPro" id="IPR027417">
    <property type="entry name" value="P-loop_NTPase"/>
</dbReference>
<protein>
    <submittedName>
        <fullName evidence="1">Protein kinase, catalytic domain-containing protein</fullName>
    </submittedName>
</protein>
<comment type="caution">
    <text evidence="1">The sequence shown here is derived from an EMBL/GenBank/DDBJ whole genome shotgun (WGS) entry which is preliminary data.</text>
</comment>
<keyword evidence="2" id="KW-1185">Reference proteome</keyword>
<dbReference type="AlphaFoldDB" id="A0A2U1NPN5"/>
<name>A0A2U1NPN5_ARTAN</name>
<reference evidence="1 2" key="1">
    <citation type="journal article" date="2018" name="Mol. Plant">
        <title>The genome of Artemisia annua provides insight into the evolution of Asteraceae family and artemisinin biosynthesis.</title>
        <authorList>
            <person name="Shen Q."/>
            <person name="Zhang L."/>
            <person name="Liao Z."/>
            <person name="Wang S."/>
            <person name="Yan T."/>
            <person name="Shi P."/>
            <person name="Liu M."/>
            <person name="Fu X."/>
            <person name="Pan Q."/>
            <person name="Wang Y."/>
            <person name="Lv Z."/>
            <person name="Lu X."/>
            <person name="Zhang F."/>
            <person name="Jiang W."/>
            <person name="Ma Y."/>
            <person name="Chen M."/>
            <person name="Hao X."/>
            <person name="Li L."/>
            <person name="Tang Y."/>
            <person name="Lv G."/>
            <person name="Zhou Y."/>
            <person name="Sun X."/>
            <person name="Brodelius P.E."/>
            <person name="Rose J.K.C."/>
            <person name="Tang K."/>
        </authorList>
    </citation>
    <scope>NUCLEOTIDE SEQUENCE [LARGE SCALE GENOMIC DNA]</scope>
    <source>
        <strain evidence="2">cv. Huhao1</strain>
        <tissue evidence="1">Leaf</tissue>
    </source>
</reference>
<sequence>MPWLLVATDVASKGLDFPDIHVINYDMPAEIESCFLFHQDNRPSFDDIITELDLPIMDHKSFTEVMNVVTEDENTNIVQPFQEVGNCLVEGESIFKNGHEIGPVVKSWTNHLNVYYRCLLTSFDLGMPLNEHCRKEPNQAD</sequence>
<evidence type="ECO:0000313" key="1">
    <source>
        <dbReference type="EMBL" id="PWA75465.1"/>
    </source>
</evidence>
<proteinExistence type="predicted"/>
<dbReference type="SUPFAM" id="SSF52540">
    <property type="entry name" value="P-loop containing nucleoside triphosphate hydrolases"/>
    <property type="match status" value="1"/>
</dbReference>
<dbReference type="STRING" id="35608.A0A2U1NPN5"/>
<dbReference type="Proteomes" id="UP000245207">
    <property type="component" value="Unassembled WGS sequence"/>
</dbReference>
<accession>A0A2U1NPN5</accession>
<organism evidence="1 2">
    <name type="scientific">Artemisia annua</name>
    <name type="common">Sweet wormwood</name>
    <dbReference type="NCBI Taxonomy" id="35608"/>
    <lineage>
        <taxon>Eukaryota</taxon>
        <taxon>Viridiplantae</taxon>
        <taxon>Streptophyta</taxon>
        <taxon>Embryophyta</taxon>
        <taxon>Tracheophyta</taxon>
        <taxon>Spermatophyta</taxon>
        <taxon>Magnoliopsida</taxon>
        <taxon>eudicotyledons</taxon>
        <taxon>Gunneridae</taxon>
        <taxon>Pentapetalae</taxon>
        <taxon>asterids</taxon>
        <taxon>campanulids</taxon>
        <taxon>Asterales</taxon>
        <taxon>Asteraceae</taxon>
        <taxon>Asteroideae</taxon>
        <taxon>Anthemideae</taxon>
        <taxon>Artemisiinae</taxon>
        <taxon>Artemisia</taxon>
    </lineage>
</organism>
<keyword evidence="1" id="KW-0418">Kinase</keyword>
<evidence type="ECO:0000313" key="2">
    <source>
        <dbReference type="Proteomes" id="UP000245207"/>
    </source>
</evidence>
<dbReference type="GO" id="GO:0016301">
    <property type="term" value="F:kinase activity"/>
    <property type="evidence" value="ECO:0007669"/>
    <property type="project" value="UniProtKB-KW"/>
</dbReference>
<keyword evidence="1" id="KW-0808">Transferase</keyword>